<proteinExistence type="predicted"/>
<gene>
    <name evidence="1" type="ORF">MBHS_01367</name>
</gene>
<reference evidence="1 2" key="1">
    <citation type="submission" date="2016-10" db="EMBL/GenBank/DDBJ databases">
        <authorList>
            <person name="de Groot N.N."/>
        </authorList>
    </citation>
    <scope>NUCLEOTIDE SEQUENCE [LARGE SCALE GENOMIC DNA]</scope>
    <source>
        <strain evidence="1">MBHS1</strain>
    </source>
</reference>
<evidence type="ECO:0000313" key="1">
    <source>
        <dbReference type="EMBL" id="SEH05513.1"/>
    </source>
</evidence>
<name>A0A1H6F7J0_9GAMM</name>
<sequence length="132" mass="15541">MWIGFSVDERNRCKAQSKDDKWLEWYPLIEMGLQRLDSITYVKKMGWPEPPRSACWMCPNHSDFEWLRLKEDGEINRAVALEQSINAQRTEKGEPELFFHRSCQPIGSIDFEDTQVDMFDTRQQTCQGGCFV</sequence>
<evidence type="ECO:0000313" key="2">
    <source>
        <dbReference type="Proteomes" id="UP000236724"/>
    </source>
</evidence>
<keyword evidence="2" id="KW-1185">Reference proteome</keyword>
<dbReference type="Proteomes" id="UP000236724">
    <property type="component" value="Unassembled WGS sequence"/>
</dbReference>
<dbReference type="AlphaFoldDB" id="A0A1H6F7J0"/>
<organism evidence="1 2">
    <name type="scientific">Candidatus Venteria ishoeyi</name>
    <dbReference type="NCBI Taxonomy" id="1899563"/>
    <lineage>
        <taxon>Bacteria</taxon>
        <taxon>Pseudomonadati</taxon>
        <taxon>Pseudomonadota</taxon>
        <taxon>Gammaproteobacteria</taxon>
        <taxon>Thiotrichales</taxon>
        <taxon>Thiotrichaceae</taxon>
        <taxon>Venteria</taxon>
    </lineage>
</organism>
<evidence type="ECO:0008006" key="3">
    <source>
        <dbReference type="Google" id="ProtNLM"/>
    </source>
</evidence>
<protein>
    <recommendedName>
        <fullName evidence="3">Phosphoadenosine phosphosulphate reductase domain-containing protein</fullName>
    </recommendedName>
</protein>
<accession>A0A1H6F7J0</accession>
<dbReference type="EMBL" id="FMSV02000318">
    <property type="protein sequence ID" value="SEH05513.1"/>
    <property type="molecule type" value="Genomic_DNA"/>
</dbReference>